<reference evidence="2 3" key="1">
    <citation type="journal article" date="2019" name="Commun. Biol.">
        <title>The bagworm genome reveals a unique fibroin gene that provides high tensile strength.</title>
        <authorList>
            <person name="Kono N."/>
            <person name="Nakamura H."/>
            <person name="Ohtoshi R."/>
            <person name="Tomita M."/>
            <person name="Numata K."/>
            <person name="Arakawa K."/>
        </authorList>
    </citation>
    <scope>NUCLEOTIDE SEQUENCE [LARGE SCALE GENOMIC DNA]</scope>
</reference>
<protein>
    <submittedName>
        <fullName evidence="2">Uncharacterized protein</fullName>
    </submittedName>
</protein>
<evidence type="ECO:0000313" key="2">
    <source>
        <dbReference type="EMBL" id="GBP47916.1"/>
    </source>
</evidence>
<organism evidence="2 3">
    <name type="scientific">Eumeta variegata</name>
    <name type="common">Bagworm moth</name>
    <name type="synonym">Eumeta japonica</name>
    <dbReference type="NCBI Taxonomy" id="151549"/>
    <lineage>
        <taxon>Eukaryota</taxon>
        <taxon>Metazoa</taxon>
        <taxon>Ecdysozoa</taxon>
        <taxon>Arthropoda</taxon>
        <taxon>Hexapoda</taxon>
        <taxon>Insecta</taxon>
        <taxon>Pterygota</taxon>
        <taxon>Neoptera</taxon>
        <taxon>Endopterygota</taxon>
        <taxon>Lepidoptera</taxon>
        <taxon>Glossata</taxon>
        <taxon>Ditrysia</taxon>
        <taxon>Tineoidea</taxon>
        <taxon>Psychidae</taxon>
        <taxon>Oiketicinae</taxon>
        <taxon>Eumeta</taxon>
    </lineage>
</organism>
<evidence type="ECO:0000256" key="1">
    <source>
        <dbReference type="SAM" id="MobiDB-lite"/>
    </source>
</evidence>
<sequence>MAEEKESRINTVEMWSLHSMYGVSRKDNCSNTDVRGRCGLKEDVETKVEEAECVFNTRQMPTGPRRRGRDARPALAHGIHDGGEP</sequence>
<accession>A0A4C1W948</accession>
<feature type="region of interest" description="Disordered" evidence="1">
    <location>
        <begin position="58"/>
        <end position="85"/>
    </location>
</feature>
<dbReference type="OrthoDB" id="425681at2759"/>
<comment type="caution">
    <text evidence="2">The sequence shown here is derived from an EMBL/GenBank/DDBJ whole genome shotgun (WGS) entry which is preliminary data.</text>
</comment>
<dbReference type="AlphaFoldDB" id="A0A4C1W948"/>
<evidence type="ECO:0000313" key="3">
    <source>
        <dbReference type="Proteomes" id="UP000299102"/>
    </source>
</evidence>
<gene>
    <name evidence="2" type="ORF">EVAR_33633_1</name>
</gene>
<dbReference type="EMBL" id="BGZK01000512">
    <property type="protein sequence ID" value="GBP47916.1"/>
    <property type="molecule type" value="Genomic_DNA"/>
</dbReference>
<dbReference type="Proteomes" id="UP000299102">
    <property type="component" value="Unassembled WGS sequence"/>
</dbReference>
<proteinExistence type="predicted"/>
<name>A0A4C1W948_EUMVA</name>
<keyword evidence="3" id="KW-1185">Reference proteome</keyword>